<dbReference type="OrthoDB" id="9774928at2"/>
<dbReference type="PANTHER" id="PTHR33371:SF15">
    <property type="entry name" value="LIPOPROTEIN LPRN"/>
    <property type="match status" value="1"/>
</dbReference>
<dbReference type="InterPro" id="IPR003399">
    <property type="entry name" value="Mce/MlaD"/>
</dbReference>
<dbReference type="Pfam" id="PF11887">
    <property type="entry name" value="Mce4_CUP1"/>
    <property type="match status" value="1"/>
</dbReference>
<dbReference type="RefSeq" id="WP_093274027.1">
    <property type="nucleotide sequence ID" value="NZ_FNOK01000046.1"/>
</dbReference>
<evidence type="ECO:0000313" key="4">
    <source>
        <dbReference type="EMBL" id="SDZ09033.1"/>
    </source>
</evidence>
<dbReference type="AlphaFoldDB" id="A0A1H3Q712"/>
<protein>
    <submittedName>
        <fullName evidence="4">Phospholipid/cholesterol/gamma-HCH transport system substrate-binding protein</fullName>
    </submittedName>
</protein>
<feature type="signal peptide" evidence="1">
    <location>
        <begin position="1"/>
        <end position="21"/>
    </location>
</feature>
<evidence type="ECO:0000259" key="2">
    <source>
        <dbReference type="Pfam" id="PF02470"/>
    </source>
</evidence>
<dbReference type="InterPro" id="IPR024516">
    <property type="entry name" value="Mce_C"/>
</dbReference>
<dbReference type="InterPro" id="IPR005693">
    <property type="entry name" value="Mce"/>
</dbReference>
<keyword evidence="1" id="KW-0732">Signal</keyword>
<dbReference type="STRING" id="418495.SAMN05216215_104610"/>
<reference evidence="5" key="1">
    <citation type="submission" date="2016-10" db="EMBL/GenBank/DDBJ databases">
        <authorList>
            <person name="Varghese N."/>
            <person name="Submissions S."/>
        </authorList>
    </citation>
    <scope>NUCLEOTIDE SEQUENCE [LARGE SCALE GENOMIC DNA]</scope>
    <source>
        <strain evidence="5">CGMCC 4.3530</strain>
    </source>
</reference>
<dbReference type="NCBIfam" id="TIGR00996">
    <property type="entry name" value="Mtu_fam_mce"/>
    <property type="match status" value="1"/>
</dbReference>
<proteinExistence type="predicted"/>
<feature type="chain" id="PRO_5039185758" evidence="1">
    <location>
        <begin position="22"/>
        <end position="341"/>
    </location>
</feature>
<dbReference type="GO" id="GO:0005576">
    <property type="term" value="C:extracellular region"/>
    <property type="evidence" value="ECO:0007669"/>
    <property type="project" value="TreeGrafter"/>
</dbReference>
<name>A0A1H3Q712_9PSEU</name>
<dbReference type="Proteomes" id="UP000199529">
    <property type="component" value="Unassembled WGS sequence"/>
</dbReference>
<feature type="domain" description="Mce/MlaD" evidence="2">
    <location>
        <begin position="33"/>
        <end position="108"/>
    </location>
</feature>
<evidence type="ECO:0000256" key="1">
    <source>
        <dbReference type="SAM" id="SignalP"/>
    </source>
</evidence>
<dbReference type="EMBL" id="FNOK01000046">
    <property type="protein sequence ID" value="SDZ09033.1"/>
    <property type="molecule type" value="Genomic_DNA"/>
</dbReference>
<evidence type="ECO:0000259" key="3">
    <source>
        <dbReference type="Pfam" id="PF11887"/>
    </source>
</evidence>
<keyword evidence="5" id="KW-1185">Reference proteome</keyword>
<organism evidence="4 5">
    <name type="scientific">Saccharopolyspora shandongensis</name>
    <dbReference type="NCBI Taxonomy" id="418495"/>
    <lineage>
        <taxon>Bacteria</taxon>
        <taxon>Bacillati</taxon>
        <taxon>Actinomycetota</taxon>
        <taxon>Actinomycetes</taxon>
        <taxon>Pseudonocardiales</taxon>
        <taxon>Pseudonocardiaceae</taxon>
        <taxon>Saccharopolyspora</taxon>
    </lineage>
</organism>
<dbReference type="InterPro" id="IPR052336">
    <property type="entry name" value="MlaD_Phospholipid_Transporter"/>
</dbReference>
<evidence type="ECO:0000313" key="5">
    <source>
        <dbReference type="Proteomes" id="UP000199529"/>
    </source>
</evidence>
<dbReference type="PANTHER" id="PTHR33371">
    <property type="entry name" value="INTERMEMBRANE PHOSPHOLIPID TRANSPORT SYSTEM BINDING PROTEIN MLAD-RELATED"/>
    <property type="match status" value="1"/>
</dbReference>
<accession>A0A1H3Q712</accession>
<feature type="domain" description="Mammalian cell entry C-terminal" evidence="3">
    <location>
        <begin position="115"/>
        <end position="289"/>
    </location>
</feature>
<gene>
    <name evidence="4" type="ORF">SAMN05216215_104610</name>
</gene>
<sequence length="341" mass="35693">MNRSAPAVLAAVLLTSSCGLSLQNLPVGDGGSGYQVTAVFSDAGRLPMGGAVRIGQAVVGRVADIGTADFRAVVTLDIDRDVRLPAGTTARLELASPLGEEFVILQPPSTSDDEVLGDGSVIPIERTSRGPDVENALAAVATLLNGSGLDQARTIVTELNTALAGREQQTRDLLGRLEHILTSLDQHRDELTGLIDSVHATSRHLAENQAVLDAALTQVRPAIDALLAERERFTALLDDTASLSNATAALLDQTDESLTRQVEQFRPVLADLQALDGSIGTTVQSLRRFYGLFQQAAPGDYLLFNGTLDVPGTVVQLLAPGAPMPPPGQGGVSAILRGGTR</sequence>
<dbReference type="Pfam" id="PF02470">
    <property type="entry name" value="MlaD"/>
    <property type="match status" value="1"/>
</dbReference>
<dbReference type="PROSITE" id="PS51257">
    <property type="entry name" value="PROKAR_LIPOPROTEIN"/>
    <property type="match status" value="1"/>
</dbReference>